<dbReference type="STRING" id="59750.AWC31_09460"/>
<dbReference type="InterPro" id="IPR023286">
    <property type="entry name" value="ABATE_dom_sf"/>
</dbReference>
<dbReference type="Proteomes" id="UP000193964">
    <property type="component" value="Unassembled WGS sequence"/>
</dbReference>
<evidence type="ECO:0000313" key="5">
    <source>
        <dbReference type="Proteomes" id="UP000193964"/>
    </source>
</evidence>
<reference evidence="2 4" key="1">
    <citation type="submission" date="2015-07" db="EMBL/GenBank/DDBJ databases">
        <title>A draft genome sequence of Mycobacterium wolinskyi.</title>
        <authorList>
            <person name="de Man T.J."/>
            <person name="Perry K.A."/>
            <person name="Coulliette A.D."/>
            <person name="Jensen B."/>
            <person name="Toney N.C."/>
            <person name="Limbago B.M."/>
            <person name="Noble-Wang J."/>
        </authorList>
    </citation>
    <scope>NUCLEOTIDE SEQUENCE [LARGE SCALE GENOMIC DNA]</scope>
    <source>
        <strain evidence="2 4">CDC_01</strain>
    </source>
</reference>
<proteinExistence type="predicted"/>
<dbReference type="AlphaFoldDB" id="A0A132PMB1"/>
<comment type="caution">
    <text evidence="2">The sequence shown here is derived from an EMBL/GenBank/DDBJ whole genome shotgun (WGS) entry which is preliminary data.</text>
</comment>
<dbReference type="PANTHER" id="PTHR35525:SF3">
    <property type="entry name" value="BLL6575 PROTEIN"/>
    <property type="match status" value="1"/>
</dbReference>
<keyword evidence="4" id="KW-1185">Reference proteome</keyword>
<dbReference type="PATRIC" id="fig|59750.3.peg.6906"/>
<dbReference type="Pfam" id="PF07336">
    <property type="entry name" value="ABATE"/>
    <property type="match status" value="1"/>
</dbReference>
<dbReference type="PANTHER" id="PTHR35525">
    <property type="entry name" value="BLL6575 PROTEIN"/>
    <property type="match status" value="1"/>
</dbReference>
<feature type="domain" description="Zinc finger CGNR" evidence="1">
    <location>
        <begin position="123"/>
        <end position="165"/>
    </location>
</feature>
<accession>A0A132PMB1</accession>
<dbReference type="OrthoDB" id="123307at2"/>
<dbReference type="RefSeq" id="WP_067849677.1">
    <property type="nucleotide sequence ID" value="NZ_JACKUA010000029.1"/>
</dbReference>
<gene>
    <name evidence="2" type="ORF">AFM11_14010</name>
    <name evidence="3" type="ORF">AWC31_09460</name>
</gene>
<protein>
    <submittedName>
        <fullName evidence="2">Zinc finger, CGNR</fullName>
    </submittedName>
</protein>
<dbReference type="SUPFAM" id="SSF160904">
    <property type="entry name" value="Jann2411-like"/>
    <property type="match status" value="1"/>
</dbReference>
<dbReference type="InterPro" id="IPR010852">
    <property type="entry name" value="ABATE"/>
</dbReference>
<dbReference type="Proteomes" id="UP000070612">
    <property type="component" value="Unassembled WGS sequence"/>
</dbReference>
<organism evidence="2 4">
    <name type="scientific">Mycolicibacterium wolinskyi</name>
    <dbReference type="NCBI Taxonomy" id="59750"/>
    <lineage>
        <taxon>Bacteria</taxon>
        <taxon>Bacillati</taxon>
        <taxon>Actinomycetota</taxon>
        <taxon>Actinomycetes</taxon>
        <taxon>Mycobacteriales</taxon>
        <taxon>Mycobacteriaceae</taxon>
        <taxon>Mycolicibacterium</taxon>
    </lineage>
</organism>
<name>A0A132PMB1_9MYCO</name>
<dbReference type="InterPro" id="IPR021005">
    <property type="entry name" value="Znf_CGNR"/>
</dbReference>
<sequence>MDLVAVSPEDETLLLDLLNTTPVMESVQHDLLDEPKTAAAWLRDHGLTHSELADLISARNVLQAVVRGTQSPRALKPFLTAVALQPTMTADGVTWELAAGGVAPGAVRAVLAWDALRINSPGRLRPCANDECRLFLIDRSKPNTARWCSMAICGNRMKARRHYQRAKTTEPDQTGG</sequence>
<dbReference type="EMBL" id="LGTW01000008">
    <property type="protein sequence ID" value="KWX23404.1"/>
    <property type="molecule type" value="Genomic_DNA"/>
</dbReference>
<dbReference type="EMBL" id="LQQA01000034">
    <property type="protein sequence ID" value="ORX09170.1"/>
    <property type="molecule type" value="Genomic_DNA"/>
</dbReference>
<evidence type="ECO:0000259" key="1">
    <source>
        <dbReference type="Pfam" id="PF11706"/>
    </source>
</evidence>
<dbReference type="Gene3D" id="1.10.3300.10">
    <property type="entry name" value="Jann2411-like domain"/>
    <property type="match status" value="1"/>
</dbReference>
<evidence type="ECO:0000313" key="4">
    <source>
        <dbReference type="Proteomes" id="UP000070612"/>
    </source>
</evidence>
<dbReference type="Pfam" id="PF11706">
    <property type="entry name" value="zf-CGNR"/>
    <property type="match status" value="1"/>
</dbReference>
<reference evidence="3 5" key="2">
    <citation type="submission" date="2016-01" db="EMBL/GenBank/DDBJ databases">
        <title>The new phylogeny of the genus Mycobacterium.</title>
        <authorList>
            <person name="Tarcisio F."/>
            <person name="Conor M."/>
            <person name="Antonella G."/>
            <person name="Elisabetta G."/>
            <person name="Giulia F.S."/>
            <person name="Sara T."/>
            <person name="Anna F."/>
            <person name="Clotilde B."/>
            <person name="Roberto B."/>
            <person name="Veronica D.S."/>
            <person name="Fabio R."/>
            <person name="Monica P."/>
            <person name="Olivier J."/>
            <person name="Enrico T."/>
            <person name="Nicola S."/>
        </authorList>
    </citation>
    <scope>NUCLEOTIDE SEQUENCE [LARGE SCALE GENOMIC DNA]</scope>
    <source>
        <strain evidence="3 5">ATCC 700010</strain>
    </source>
</reference>
<evidence type="ECO:0000313" key="2">
    <source>
        <dbReference type="EMBL" id="KWX23404.1"/>
    </source>
</evidence>
<evidence type="ECO:0000313" key="3">
    <source>
        <dbReference type="EMBL" id="ORX09170.1"/>
    </source>
</evidence>